<organism evidence="1 2">
    <name type="scientific">Pseudoalteromonas nigrifaciens</name>
    <dbReference type="NCBI Taxonomy" id="28109"/>
    <lineage>
        <taxon>Bacteria</taxon>
        <taxon>Pseudomonadati</taxon>
        <taxon>Pseudomonadota</taxon>
        <taxon>Gammaproteobacteria</taxon>
        <taxon>Alteromonadales</taxon>
        <taxon>Pseudoalteromonadaceae</taxon>
        <taxon>Pseudoalteromonas</taxon>
    </lineage>
</organism>
<keyword evidence="2" id="KW-1185">Reference proteome</keyword>
<proteinExistence type="predicted"/>
<dbReference type="AlphaFoldDB" id="A0AAC9UF51"/>
<gene>
    <name evidence="1" type="ORF">PNIG_a0240</name>
</gene>
<protein>
    <submittedName>
        <fullName evidence="1">Uncharacterized protein</fullName>
    </submittedName>
</protein>
<dbReference type="Proteomes" id="UP000198329">
    <property type="component" value="Chromosome I"/>
</dbReference>
<evidence type="ECO:0000313" key="2">
    <source>
        <dbReference type="Proteomes" id="UP000198329"/>
    </source>
</evidence>
<dbReference type="EMBL" id="CP011036">
    <property type="protein sequence ID" value="ASM52574.1"/>
    <property type="molecule type" value="Genomic_DNA"/>
</dbReference>
<evidence type="ECO:0000313" key="1">
    <source>
        <dbReference type="EMBL" id="ASM52574.1"/>
    </source>
</evidence>
<sequence length="43" mass="5227">MSAKYFIKNNFLYREKLTKGITWEFCSRQNGLVMHDYIDTYSN</sequence>
<dbReference type="KEGG" id="png:PNIG_a0240"/>
<accession>A0AAC9UF51</accession>
<reference evidence="1 2" key="1">
    <citation type="submission" date="2015-03" db="EMBL/GenBank/DDBJ databases">
        <authorList>
            <person name="Xie B.-B."/>
            <person name="Rong J.-C."/>
            <person name="Qin Q.-L."/>
            <person name="Zhang Y.-Z."/>
        </authorList>
    </citation>
    <scope>NUCLEOTIDE SEQUENCE [LARGE SCALE GENOMIC DNA]</scope>
    <source>
        <strain evidence="1 2">KMM 661</strain>
    </source>
</reference>
<name>A0AAC9UF51_9GAMM</name>